<name>A0A4S8ISC4_MUSBA</name>
<reference evidence="2 3" key="1">
    <citation type="journal article" date="2019" name="Nat. Plants">
        <title>Genome sequencing of Musa balbisiana reveals subgenome evolution and function divergence in polyploid bananas.</title>
        <authorList>
            <person name="Yao X."/>
        </authorList>
    </citation>
    <scope>NUCLEOTIDE SEQUENCE [LARGE SCALE GENOMIC DNA]</scope>
    <source>
        <strain evidence="3">cv. DH-PKW</strain>
        <tissue evidence="2">Leaves</tissue>
    </source>
</reference>
<feature type="compositionally biased region" description="Acidic residues" evidence="1">
    <location>
        <begin position="92"/>
        <end position="103"/>
    </location>
</feature>
<sequence>MLPSSSACPARPDEGGRRSVRNDTALEGAPELRPPPQKDPVLRSDIAGGEFDPQATNVSEVLEDLCRGAVGYLWQEAFATAMRVVEVADGSQDAEEHELEEVGEALPWSGEREG</sequence>
<proteinExistence type="predicted"/>
<accession>A0A4S8ISC4</accession>
<comment type="caution">
    <text evidence="2">The sequence shown here is derived from an EMBL/GenBank/DDBJ whole genome shotgun (WGS) entry which is preliminary data.</text>
</comment>
<gene>
    <name evidence="2" type="ORF">C4D60_Mb06t32810</name>
</gene>
<dbReference type="Proteomes" id="UP000317650">
    <property type="component" value="Chromosome 6"/>
</dbReference>
<evidence type="ECO:0000313" key="3">
    <source>
        <dbReference type="Proteomes" id="UP000317650"/>
    </source>
</evidence>
<feature type="compositionally biased region" description="Basic and acidic residues" evidence="1">
    <location>
        <begin position="11"/>
        <end position="21"/>
    </location>
</feature>
<dbReference type="AlphaFoldDB" id="A0A4S8ISC4"/>
<evidence type="ECO:0000313" key="2">
    <source>
        <dbReference type="EMBL" id="THU51607.1"/>
    </source>
</evidence>
<feature type="region of interest" description="Disordered" evidence="1">
    <location>
        <begin position="92"/>
        <end position="114"/>
    </location>
</feature>
<keyword evidence="3" id="KW-1185">Reference proteome</keyword>
<feature type="region of interest" description="Disordered" evidence="1">
    <location>
        <begin position="1"/>
        <end position="55"/>
    </location>
</feature>
<organism evidence="2 3">
    <name type="scientific">Musa balbisiana</name>
    <name type="common">Banana</name>
    <dbReference type="NCBI Taxonomy" id="52838"/>
    <lineage>
        <taxon>Eukaryota</taxon>
        <taxon>Viridiplantae</taxon>
        <taxon>Streptophyta</taxon>
        <taxon>Embryophyta</taxon>
        <taxon>Tracheophyta</taxon>
        <taxon>Spermatophyta</taxon>
        <taxon>Magnoliopsida</taxon>
        <taxon>Liliopsida</taxon>
        <taxon>Zingiberales</taxon>
        <taxon>Musaceae</taxon>
        <taxon>Musa</taxon>
    </lineage>
</organism>
<evidence type="ECO:0000256" key="1">
    <source>
        <dbReference type="SAM" id="MobiDB-lite"/>
    </source>
</evidence>
<protein>
    <submittedName>
        <fullName evidence="2">Uncharacterized protein</fullName>
    </submittedName>
</protein>
<dbReference type="EMBL" id="PYDT01000009">
    <property type="protein sequence ID" value="THU51607.1"/>
    <property type="molecule type" value="Genomic_DNA"/>
</dbReference>